<dbReference type="PANTHER" id="PTHR23272">
    <property type="entry name" value="BED FINGER-RELATED"/>
    <property type="match status" value="1"/>
</dbReference>
<dbReference type="AlphaFoldDB" id="A0AAW2RT82"/>
<accession>A0AAW2RT82</accession>
<name>A0AAW2RT82_9LAMI</name>
<dbReference type="GO" id="GO:0046983">
    <property type="term" value="F:protein dimerization activity"/>
    <property type="evidence" value="ECO:0007669"/>
    <property type="project" value="InterPro"/>
</dbReference>
<feature type="domain" description="HAT C-terminal dimerisation" evidence="1">
    <location>
        <begin position="12"/>
        <end position="71"/>
    </location>
</feature>
<dbReference type="EMBL" id="JACGWM010000003">
    <property type="protein sequence ID" value="KAL0383152.1"/>
    <property type="molecule type" value="Genomic_DNA"/>
</dbReference>
<reference evidence="2" key="1">
    <citation type="submission" date="2020-06" db="EMBL/GenBank/DDBJ databases">
        <authorList>
            <person name="Li T."/>
            <person name="Hu X."/>
            <person name="Zhang T."/>
            <person name="Song X."/>
            <person name="Zhang H."/>
            <person name="Dai N."/>
            <person name="Sheng W."/>
            <person name="Hou X."/>
            <person name="Wei L."/>
        </authorList>
    </citation>
    <scope>NUCLEOTIDE SEQUENCE</scope>
    <source>
        <strain evidence="2">KEN8</strain>
        <tissue evidence="2">Leaf</tissue>
    </source>
</reference>
<dbReference type="PANTHER" id="PTHR23272:SF184">
    <property type="entry name" value="OS03G0311250 PROTEIN"/>
    <property type="match status" value="1"/>
</dbReference>
<dbReference type="Pfam" id="PF05699">
    <property type="entry name" value="Dimer_Tnp_hAT"/>
    <property type="match status" value="1"/>
</dbReference>
<protein>
    <submittedName>
        <fullName evidence="2">AC transposase</fullName>
    </submittedName>
</protein>
<sequence length="106" mass="11675">MNLRALALLNGKLHTSRFPILARLARDVLAMPISIVASKAAFSTGGRIINDFRASLTPKMAQALICCQDWMRHTPFKPVEEDYDTIDNIFIDVVSNVGSESTIIGL</sequence>
<gene>
    <name evidence="2" type="ORF">Scaly_0602500</name>
</gene>
<evidence type="ECO:0000259" key="1">
    <source>
        <dbReference type="Pfam" id="PF05699"/>
    </source>
</evidence>
<dbReference type="SUPFAM" id="SSF53098">
    <property type="entry name" value="Ribonuclease H-like"/>
    <property type="match status" value="1"/>
</dbReference>
<comment type="caution">
    <text evidence="2">The sequence shown here is derived from an EMBL/GenBank/DDBJ whole genome shotgun (WGS) entry which is preliminary data.</text>
</comment>
<evidence type="ECO:0000313" key="2">
    <source>
        <dbReference type="EMBL" id="KAL0383152.1"/>
    </source>
</evidence>
<dbReference type="InterPro" id="IPR008906">
    <property type="entry name" value="HATC_C_dom"/>
</dbReference>
<reference evidence="2" key="2">
    <citation type="journal article" date="2024" name="Plant">
        <title>Genomic evolution and insights into agronomic trait innovations of Sesamum species.</title>
        <authorList>
            <person name="Miao H."/>
            <person name="Wang L."/>
            <person name="Qu L."/>
            <person name="Liu H."/>
            <person name="Sun Y."/>
            <person name="Le M."/>
            <person name="Wang Q."/>
            <person name="Wei S."/>
            <person name="Zheng Y."/>
            <person name="Lin W."/>
            <person name="Duan Y."/>
            <person name="Cao H."/>
            <person name="Xiong S."/>
            <person name="Wang X."/>
            <person name="Wei L."/>
            <person name="Li C."/>
            <person name="Ma Q."/>
            <person name="Ju M."/>
            <person name="Zhao R."/>
            <person name="Li G."/>
            <person name="Mu C."/>
            <person name="Tian Q."/>
            <person name="Mei H."/>
            <person name="Zhang T."/>
            <person name="Gao T."/>
            <person name="Zhang H."/>
        </authorList>
    </citation>
    <scope>NUCLEOTIDE SEQUENCE</scope>
    <source>
        <strain evidence="2">KEN8</strain>
    </source>
</reference>
<organism evidence="2">
    <name type="scientific">Sesamum calycinum</name>
    <dbReference type="NCBI Taxonomy" id="2727403"/>
    <lineage>
        <taxon>Eukaryota</taxon>
        <taxon>Viridiplantae</taxon>
        <taxon>Streptophyta</taxon>
        <taxon>Embryophyta</taxon>
        <taxon>Tracheophyta</taxon>
        <taxon>Spermatophyta</taxon>
        <taxon>Magnoliopsida</taxon>
        <taxon>eudicotyledons</taxon>
        <taxon>Gunneridae</taxon>
        <taxon>Pentapetalae</taxon>
        <taxon>asterids</taxon>
        <taxon>lamiids</taxon>
        <taxon>Lamiales</taxon>
        <taxon>Pedaliaceae</taxon>
        <taxon>Sesamum</taxon>
    </lineage>
</organism>
<dbReference type="InterPro" id="IPR012337">
    <property type="entry name" value="RNaseH-like_sf"/>
</dbReference>
<proteinExistence type="predicted"/>